<evidence type="ECO:0000259" key="2">
    <source>
        <dbReference type="SMART" id="SM00849"/>
    </source>
</evidence>
<dbReference type="EMBL" id="JAPEVI010000003">
    <property type="protein sequence ID" value="MCX2723218.1"/>
    <property type="molecule type" value="Genomic_DNA"/>
</dbReference>
<dbReference type="CDD" id="cd16282">
    <property type="entry name" value="metallo-hydrolase-like_MBL-fold"/>
    <property type="match status" value="1"/>
</dbReference>
<feature type="compositionally biased region" description="Low complexity" evidence="1">
    <location>
        <begin position="327"/>
        <end position="342"/>
    </location>
</feature>
<evidence type="ECO:0000313" key="3">
    <source>
        <dbReference type="EMBL" id="MCX2723218.1"/>
    </source>
</evidence>
<accession>A0ABT3R2B1</accession>
<dbReference type="Pfam" id="PF00753">
    <property type="entry name" value="Lactamase_B"/>
    <property type="match status" value="1"/>
</dbReference>
<protein>
    <submittedName>
        <fullName evidence="3">MBL fold metallo-hydrolase</fullName>
    </submittedName>
</protein>
<feature type="compositionally biased region" description="Acidic residues" evidence="1">
    <location>
        <begin position="371"/>
        <end position="408"/>
    </location>
</feature>
<name>A0ABT3R2B1_9HYPH</name>
<dbReference type="InterPro" id="IPR036866">
    <property type="entry name" value="RibonucZ/Hydroxyglut_hydro"/>
</dbReference>
<keyword evidence="4" id="KW-1185">Reference proteome</keyword>
<reference evidence="3 4" key="1">
    <citation type="journal article" date="2016" name="Int. J. Syst. Evol. Microbiol.">
        <title>Labrenzia salina sp. nov., isolated from the rhizosphere of the halophyte Arthrocnemum macrostachyum.</title>
        <authorList>
            <person name="Camacho M."/>
            <person name="Redondo-Gomez S."/>
            <person name="Rodriguez-Llorente I."/>
            <person name="Rohde M."/>
            <person name="Sproer C."/>
            <person name="Schumann P."/>
            <person name="Klenk H.P."/>
            <person name="Montero-Calasanz M.D.C."/>
        </authorList>
    </citation>
    <scope>NUCLEOTIDE SEQUENCE [LARGE SCALE GENOMIC DNA]</scope>
    <source>
        <strain evidence="3 4">DSM 29163</strain>
    </source>
</reference>
<comment type="caution">
    <text evidence="3">The sequence shown here is derived from an EMBL/GenBank/DDBJ whole genome shotgun (WGS) entry which is preliminary data.</text>
</comment>
<dbReference type="InterPro" id="IPR001279">
    <property type="entry name" value="Metallo-B-lactamas"/>
</dbReference>
<evidence type="ECO:0000256" key="1">
    <source>
        <dbReference type="SAM" id="MobiDB-lite"/>
    </source>
</evidence>
<organism evidence="3 4">
    <name type="scientific">Roseibium salinum</name>
    <dbReference type="NCBI Taxonomy" id="1604349"/>
    <lineage>
        <taxon>Bacteria</taxon>
        <taxon>Pseudomonadati</taxon>
        <taxon>Pseudomonadota</taxon>
        <taxon>Alphaproteobacteria</taxon>
        <taxon>Hyphomicrobiales</taxon>
        <taxon>Stappiaceae</taxon>
        <taxon>Roseibium</taxon>
    </lineage>
</organism>
<gene>
    <name evidence="3" type="ORF">ON753_12665</name>
</gene>
<dbReference type="Proteomes" id="UP001300261">
    <property type="component" value="Unassembled WGS sequence"/>
</dbReference>
<evidence type="ECO:0000313" key="4">
    <source>
        <dbReference type="Proteomes" id="UP001300261"/>
    </source>
</evidence>
<proteinExistence type="predicted"/>
<feature type="domain" description="Metallo-beta-lactamase" evidence="2">
    <location>
        <begin position="32"/>
        <end position="218"/>
    </location>
</feature>
<dbReference type="RefSeq" id="WP_265962991.1">
    <property type="nucleotide sequence ID" value="NZ_JAPEVI010000003.1"/>
</dbReference>
<dbReference type="SUPFAM" id="SSF56281">
    <property type="entry name" value="Metallo-hydrolase/oxidoreductase"/>
    <property type="match status" value="1"/>
</dbReference>
<dbReference type="Gene3D" id="3.60.15.10">
    <property type="entry name" value="Ribonuclease Z/Hydroxyacylglutathione hydrolase-like"/>
    <property type="match status" value="1"/>
</dbReference>
<dbReference type="SMART" id="SM00849">
    <property type="entry name" value="Lactamase_B"/>
    <property type="match status" value="1"/>
</dbReference>
<feature type="compositionally biased region" description="Basic and acidic residues" evidence="1">
    <location>
        <begin position="409"/>
        <end position="418"/>
    </location>
</feature>
<sequence length="418" mass="44720">MVDVKNKSAAVGDNERFEELGRGCYAYSADGCSNTGVIIGERGVLIVDGQASPELAEKVLSKIRDITDKPVKQLVLTHFHADHSLGSPAFEPGEIVASDLTRRMMDTRGKEEIRLSRERSAELFAGLPANGEVVEPTMTIASSMTIDLGGLDVRLMHLGRGHTMGDIVVWVPASSVIFSGDLVQKSAAPYCGDAHLADWPRALDRISAFRPNALMPGRGRSALGAQAVATAIETTRDFVTTLRDAAAACVDQGLGLKDTFHAVKDALVPQFGQREDFDFHLPLNVARAYDEALGLDQPQVWTRERHADLRDALKGALAAGEPEEETVAPVEEAAPEAEPATENSTSVAPADSEGTELVSDNDFAASLSQAPEEEESGDDEPFDFSADDAVEIGSDEETSASENEESGAEGEKVLEETR</sequence>
<feature type="region of interest" description="Disordered" evidence="1">
    <location>
        <begin position="318"/>
        <end position="418"/>
    </location>
</feature>
<dbReference type="PANTHER" id="PTHR42951:SF20">
    <property type="entry name" value="BETA LACTAMASE"/>
    <property type="match status" value="1"/>
</dbReference>
<dbReference type="PANTHER" id="PTHR42951">
    <property type="entry name" value="METALLO-BETA-LACTAMASE DOMAIN-CONTAINING"/>
    <property type="match status" value="1"/>
</dbReference>
<dbReference type="InterPro" id="IPR050855">
    <property type="entry name" value="NDM-1-like"/>
</dbReference>